<dbReference type="AlphaFoldDB" id="A0A9D5Q696"/>
<evidence type="ECO:0000259" key="2">
    <source>
        <dbReference type="Pfam" id="PF02579"/>
    </source>
</evidence>
<dbReference type="InterPro" id="IPR003731">
    <property type="entry name" value="Di-Nase_FeMo-co_biosynth"/>
</dbReference>
<gene>
    <name evidence="3" type="ORF">GF339_08910</name>
</gene>
<feature type="region of interest" description="Disordered" evidence="1">
    <location>
        <begin position="109"/>
        <end position="131"/>
    </location>
</feature>
<evidence type="ECO:0000256" key="1">
    <source>
        <dbReference type="SAM" id="MobiDB-lite"/>
    </source>
</evidence>
<dbReference type="Gene3D" id="3.30.420.130">
    <property type="entry name" value="Dinitrogenase iron-molybdenum cofactor biosynthesis domain"/>
    <property type="match status" value="1"/>
</dbReference>
<comment type="caution">
    <text evidence="3">The sequence shown here is derived from an EMBL/GenBank/DDBJ whole genome shotgun (WGS) entry which is preliminary data.</text>
</comment>
<dbReference type="Pfam" id="PF02579">
    <property type="entry name" value="Nitro_FeMo-Co"/>
    <property type="match status" value="1"/>
</dbReference>
<dbReference type="PANTHER" id="PTHR42983">
    <property type="entry name" value="DINITROGENASE IRON-MOLYBDENUM COFACTOR PROTEIN-RELATED"/>
    <property type="match status" value="1"/>
</dbReference>
<feature type="domain" description="Dinitrogenase iron-molybdenum cofactor biosynthesis" evidence="2">
    <location>
        <begin position="13"/>
        <end position="102"/>
    </location>
</feature>
<feature type="compositionally biased region" description="Gly residues" evidence="1">
    <location>
        <begin position="116"/>
        <end position="131"/>
    </location>
</feature>
<dbReference type="SUPFAM" id="SSF53146">
    <property type="entry name" value="Nitrogenase accessory factor-like"/>
    <property type="match status" value="1"/>
</dbReference>
<organism evidence="3 4">
    <name type="scientific">candidate division KSB3 bacterium</name>
    <dbReference type="NCBI Taxonomy" id="2044937"/>
    <lineage>
        <taxon>Bacteria</taxon>
        <taxon>candidate division KSB3</taxon>
    </lineage>
</organism>
<dbReference type="EMBL" id="WJJP01000280">
    <property type="protein sequence ID" value="MBD3324691.1"/>
    <property type="molecule type" value="Genomic_DNA"/>
</dbReference>
<evidence type="ECO:0000313" key="3">
    <source>
        <dbReference type="EMBL" id="MBD3324691.1"/>
    </source>
</evidence>
<proteinExistence type="predicted"/>
<reference evidence="3" key="1">
    <citation type="submission" date="2019-11" db="EMBL/GenBank/DDBJ databases">
        <title>Microbial mats filling the niche in hypersaline microbial mats.</title>
        <authorList>
            <person name="Wong H.L."/>
            <person name="Macleod F.I."/>
            <person name="White R.A. III"/>
            <person name="Burns B.P."/>
        </authorList>
    </citation>
    <scope>NUCLEOTIDE SEQUENCE</scope>
    <source>
        <strain evidence="3">Rbin_158</strain>
    </source>
</reference>
<dbReference type="Proteomes" id="UP000649604">
    <property type="component" value="Unassembled WGS sequence"/>
</dbReference>
<dbReference type="CDD" id="cd00851">
    <property type="entry name" value="MTH1175"/>
    <property type="match status" value="1"/>
</dbReference>
<name>A0A9D5Q696_9BACT</name>
<evidence type="ECO:0000313" key="4">
    <source>
        <dbReference type="Proteomes" id="UP000649604"/>
    </source>
</evidence>
<dbReference type="PANTHER" id="PTHR42983:SF1">
    <property type="entry name" value="IRON-MOLYBDENUM PROTEIN"/>
    <property type="match status" value="1"/>
</dbReference>
<dbReference type="InterPro" id="IPR033913">
    <property type="entry name" value="MTH1175_dom"/>
</dbReference>
<dbReference type="InterPro" id="IPR036105">
    <property type="entry name" value="DiNase_FeMo-co_biosyn_sf"/>
</dbReference>
<accession>A0A9D5Q696</accession>
<sequence>MKIAVSAQGTDLNAPVDPRMGRAQHFLLVETETMEVEVLENPHIAATGGAGIQAAQLLASKGAQAVITGHCGPNAFATLHAAQIPVVVGAAGTVRDVVAQYTQGQLQATTQPDVGGHFGAPRGGGNLSSRG</sequence>
<protein>
    <submittedName>
        <fullName evidence="3">Dinitrogenase iron-molybdenum cofactor biosynthesis protein</fullName>
    </submittedName>
</protein>